<comment type="caution">
    <text evidence="2">The sequence shown here is derived from an EMBL/GenBank/DDBJ whole genome shotgun (WGS) entry which is preliminary data.</text>
</comment>
<feature type="region of interest" description="Disordered" evidence="1">
    <location>
        <begin position="1"/>
        <end position="31"/>
    </location>
</feature>
<keyword evidence="3" id="KW-1185">Reference proteome</keyword>
<name>A0A540LY97_MALBA</name>
<gene>
    <name evidence="2" type="ORF">C1H46_022978</name>
</gene>
<evidence type="ECO:0000313" key="2">
    <source>
        <dbReference type="EMBL" id="TQD91473.1"/>
    </source>
</evidence>
<proteinExistence type="predicted"/>
<protein>
    <submittedName>
        <fullName evidence="2">Uncharacterized protein</fullName>
    </submittedName>
</protein>
<dbReference type="Proteomes" id="UP000315295">
    <property type="component" value="Unassembled WGS sequence"/>
</dbReference>
<dbReference type="AlphaFoldDB" id="A0A540LY97"/>
<sequence length="61" mass="6667">MGGCFSDVRGGKDAVGGALPRPTEPNAKNDGSHNDAIEFFYRAHGAYPLFTQLEVQLRHCF</sequence>
<organism evidence="2 3">
    <name type="scientific">Malus baccata</name>
    <name type="common">Siberian crab apple</name>
    <name type="synonym">Pyrus baccata</name>
    <dbReference type="NCBI Taxonomy" id="106549"/>
    <lineage>
        <taxon>Eukaryota</taxon>
        <taxon>Viridiplantae</taxon>
        <taxon>Streptophyta</taxon>
        <taxon>Embryophyta</taxon>
        <taxon>Tracheophyta</taxon>
        <taxon>Spermatophyta</taxon>
        <taxon>Magnoliopsida</taxon>
        <taxon>eudicotyledons</taxon>
        <taxon>Gunneridae</taxon>
        <taxon>Pentapetalae</taxon>
        <taxon>rosids</taxon>
        <taxon>fabids</taxon>
        <taxon>Rosales</taxon>
        <taxon>Rosaceae</taxon>
        <taxon>Amygdaloideae</taxon>
        <taxon>Maleae</taxon>
        <taxon>Malus</taxon>
    </lineage>
</organism>
<dbReference type="EMBL" id="VIEB01000419">
    <property type="protein sequence ID" value="TQD91473.1"/>
    <property type="molecule type" value="Genomic_DNA"/>
</dbReference>
<dbReference type="STRING" id="106549.A0A540LY97"/>
<accession>A0A540LY97</accession>
<evidence type="ECO:0000256" key="1">
    <source>
        <dbReference type="SAM" id="MobiDB-lite"/>
    </source>
</evidence>
<reference evidence="2 3" key="1">
    <citation type="journal article" date="2019" name="G3 (Bethesda)">
        <title>Sequencing of a Wild Apple (Malus baccata) Genome Unravels the Differences Between Cultivated and Wild Apple Species Regarding Disease Resistance and Cold Tolerance.</title>
        <authorList>
            <person name="Chen X."/>
        </authorList>
    </citation>
    <scope>NUCLEOTIDE SEQUENCE [LARGE SCALE GENOMIC DNA]</scope>
    <source>
        <strain evidence="3">cv. Shandingzi</strain>
        <tissue evidence="2">Leaves</tissue>
    </source>
</reference>
<evidence type="ECO:0000313" key="3">
    <source>
        <dbReference type="Proteomes" id="UP000315295"/>
    </source>
</evidence>